<evidence type="ECO:0000256" key="14">
    <source>
        <dbReference type="ARBA" id="ARBA00037002"/>
    </source>
</evidence>
<dbReference type="InterPro" id="IPR052365">
    <property type="entry name" value="THEM4/THEM5_acyl-CoA_thioest"/>
</dbReference>
<keyword evidence="8" id="KW-0276">Fatty acid metabolism</keyword>
<accession>A0ABS1MBZ8</accession>
<evidence type="ECO:0000256" key="9">
    <source>
        <dbReference type="ARBA" id="ARBA00022946"/>
    </source>
</evidence>
<evidence type="ECO:0000256" key="11">
    <source>
        <dbReference type="ARBA" id="ARBA00023136"/>
    </source>
</evidence>
<dbReference type="InterPro" id="IPR006683">
    <property type="entry name" value="Thioestr_dom"/>
</dbReference>
<keyword evidence="9" id="KW-0809">Transit peptide</keyword>
<evidence type="ECO:0000256" key="18">
    <source>
        <dbReference type="ARBA" id="ARBA00043210"/>
    </source>
</evidence>
<evidence type="ECO:0000256" key="4">
    <source>
        <dbReference type="ARBA" id="ARBA00022475"/>
    </source>
</evidence>
<dbReference type="Gene3D" id="3.10.129.10">
    <property type="entry name" value="Hotdog Thioesterase"/>
    <property type="match status" value="1"/>
</dbReference>
<comment type="catalytic activity">
    <reaction evidence="14">
        <text>(9Z)-octadecenoyl-CoA + H2O = (9Z)-octadecenoate + CoA + H(+)</text>
        <dbReference type="Rhea" id="RHEA:40139"/>
        <dbReference type="ChEBI" id="CHEBI:15377"/>
        <dbReference type="ChEBI" id="CHEBI:15378"/>
        <dbReference type="ChEBI" id="CHEBI:30823"/>
        <dbReference type="ChEBI" id="CHEBI:57287"/>
        <dbReference type="ChEBI" id="CHEBI:57387"/>
    </reaction>
    <physiologicalReaction direction="left-to-right" evidence="14">
        <dbReference type="Rhea" id="RHEA:40140"/>
    </physiologicalReaction>
</comment>
<comment type="catalytic activity">
    <reaction evidence="19">
        <text>octanoyl-CoA + H2O = octanoate + CoA + H(+)</text>
        <dbReference type="Rhea" id="RHEA:30143"/>
        <dbReference type="ChEBI" id="CHEBI:15377"/>
        <dbReference type="ChEBI" id="CHEBI:15378"/>
        <dbReference type="ChEBI" id="CHEBI:25646"/>
        <dbReference type="ChEBI" id="CHEBI:57287"/>
        <dbReference type="ChEBI" id="CHEBI:57386"/>
    </reaction>
    <physiologicalReaction direction="left-to-right" evidence="19">
        <dbReference type="Rhea" id="RHEA:30144"/>
    </physiologicalReaction>
</comment>
<dbReference type="InterPro" id="IPR029069">
    <property type="entry name" value="HotDog_dom_sf"/>
</dbReference>
<evidence type="ECO:0000313" key="26">
    <source>
        <dbReference type="EMBL" id="MBL1078104.1"/>
    </source>
</evidence>
<dbReference type="Proteomes" id="UP000602198">
    <property type="component" value="Unassembled WGS sequence"/>
</dbReference>
<feature type="region of interest" description="Disordered" evidence="24">
    <location>
        <begin position="1"/>
        <end position="36"/>
    </location>
</feature>
<dbReference type="Pfam" id="PF03061">
    <property type="entry name" value="4HBT"/>
    <property type="match status" value="1"/>
</dbReference>
<evidence type="ECO:0000256" key="19">
    <source>
        <dbReference type="ARBA" id="ARBA00047588"/>
    </source>
</evidence>
<gene>
    <name evidence="26" type="ORF">JK358_27230</name>
</gene>
<evidence type="ECO:0000256" key="12">
    <source>
        <dbReference type="ARBA" id="ARBA00023273"/>
    </source>
</evidence>
<keyword evidence="5" id="KW-0963">Cytoplasm</keyword>
<evidence type="ECO:0000259" key="25">
    <source>
        <dbReference type="Pfam" id="PF03061"/>
    </source>
</evidence>
<proteinExistence type="inferred from homology"/>
<evidence type="ECO:0000256" key="13">
    <source>
        <dbReference type="ARBA" id="ARBA00035852"/>
    </source>
</evidence>
<dbReference type="EMBL" id="JAERRJ010000011">
    <property type="protein sequence ID" value="MBL1078104.1"/>
    <property type="molecule type" value="Genomic_DNA"/>
</dbReference>
<evidence type="ECO:0000256" key="1">
    <source>
        <dbReference type="ARBA" id="ARBA00004170"/>
    </source>
</evidence>
<evidence type="ECO:0000256" key="15">
    <source>
        <dbReference type="ARBA" id="ARBA00038456"/>
    </source>
</evidence>
<keyword evidence="27" id="KW-1185">Reference proteome</keyword>
<name>A0ABS1MBZ8_9NOCA</name>
<keyword evidence="7" id="KW-0378">Hydrolase</keyword>
<evidence type="ECO:0000313" key="27">
    <source>
        <dbReference type="Proteomes" id="UP000602198"/>
    </source>
</evidence>
<dbReference type="PANTHER" id="PTHR12418">
    <property type="entry name" value="ACYL-COENZYME A THIOESTERASE THEM4"/>
    <property type="match status" value="1"/>
</dbReference>
<evidence type="ECO:0000256" key="17">
    <source>
        <dbReference type="ARBA" id="ARBA00040123"/>
    </source>
</evidence>
<comment type="catalytic activity">
    <reaction evidence="20">
        <text>hexadecanoyl-CoA + H2O = hexadecanoate + CoA + H(+)</text>
        <dbReference type="Rhea" id="RHEA:16645"/>
        <dbReference type="ChEBI" id="CHEBI:7896"/>
        <dbReference type="ChEBI" id="CHEBI:15377"/>
        <dbReference type="ChEBI" id="CHEBI:15378"/>
        <dbReference type="ChEBI" id="CHEBI:57287"/>
        <dbReference type="ChEBI" id="CHEBI:57379"/>
        <dbReference type="EC" id="3.1.2.2"/>
    </reaction>
    <physiologicalReaction direction="left-to-right" evidence="20">
        <dbReference type="Rhea" id="RHEA:16646"/>
    </physiologicalReaction>
</comment>
<evidence type="ECO:0000256" key="10">
    <source>
        <dbReference type="ARBA" id="ARBA00023098"/>
    </source>
</evidence>
<evidence type="ECO:0000256" key="2">
    <source>
        <dbReference type="ARBA" id="ARBA00004496"/>
    </source>
</evidence>
<evidence type="ECO:0000256" key="16">
    <source>
        <dbReference type="ARBA" id="ARBA00038848"/>
    </source>
</evidence>
<dbReference type="PANTHER" id="PTHR12418:SF19">
    <property type="entry name" value="ACYL-COENZYME A THIOESTERASE THEM4"/>
    <property type="match status" value="1"/>
</dbReference>
<evidence type="ECO:0000256" key="3">
    <source>
        <dbReference type="ARBA" id="ARBA00004632"/>
    </source>
</evidence>
<sequence>MSEQQVEALPTEPTEEHHEGGFRPVTELGRDNSVGGPHYGELIEQVRELMDKARLVSPTDALAQDAIATLKELNDKLGAAVVDEWSAPTWHRTDLPSRGNITLPPFLVDSASRDGVHARITFRTFHLGGNNAAHGGHIALGFDDLLGMTAAVHTRSVTRTAYLHVDYRSITPLNTELAVHGWVERVEGRKVFVRATLHDGERLCAEANGLFVLLKPGQQ</sequence>
<comment type="catalytic activity">
    <reaction evidence="13">
        <text>(5Z,8Z,11Z,14Z)-eicosatetraenoyl-CoA + H2O = (5Z,8Z,11Z,14Z)-eicosatetraenoate + CoA + H(+)</text>
        <dbReference type="Rhea" id="RHEA:40151"/>
        <dbReference type="ChEBI" id="CHEBI:15377"/>
        <dbReference type="ChEBI" id="CHEBI:15378"/>
        <dbReference type="ChEBI" id="CHEBI:32395"/>
        <dbReference type="ChEBI" id="CHEBI:57287"/>
        <dbReference type="ChEBI" id="CHEBI:57368"/>
    </reaction>
    <physiologicalReaction direction="left-to-right" evidence="13">
        <dbReference type="Rhea" id="RHEA:40152"/>
    </physiologicalReaction>
</comment>
<comment type="similarity">
    <text evidence="15">Belongs to the THEM4/THEM5 thioesterase family.</text>
</comment>
<evidence type="ECO:0000256" key="8">
    <source>
        <dbReference type="ARBA" id="ARBA00022832"/>
    </source>
</evidence>
<keyword evidence="11" id="KW-0472">Membrane</keyword>
<dbReference type="EC" id="3.1.2.2" evidence="16"/>
<evidence type="ECO:0000256" key="7">
    <source>
        <dbReference type="ARBA" id="ARBA00022801"/>
    </source>
</evidence>
<evidence type="ECO:0000256" key="22">
    <source>
        <dbReference type="ARBA" id="ARBA00048074"/>
    </source>
</evidence>
<evidence type="ECO:0000256" key="23">
    <source>
        <dbReference type="ARBA" id="ARBA00048180"/>
    </source>
</evidence>
<dbReference type="SUPFAM" id="SSF54637">
    <property type="entry name" value="Thioesterase/thiol ester dehydrase-isomerase"/>
    <property type="match status" value="1"/>
</dbReference>
<keyword evidence="4" id="KW-1003">Cell membrane</keyword>
<reference evidence="26 27" key="1">
    <citation type="submission" date="2021-01" db="EMBL/GenBank/DDBJ databases">
        <title>WGS of actinomycetes isolated from Thailand.</title>
        <authorList>
            <person name="Thawai C."/>
        </authorList>
    </citation>
    <scope>NUCLEOTIDE SEQUENCE [LARGE SCALE GENOMIC DNA]</scope>
    <source>
        <strain evidence="26 27">LPG 2</strain>
    </source>
</reference>
<evidence type="ECO:0000256" key="5">
    <source>
        <dbReference type="ARBA" id="ARBA00022490"/>
    </source>
</evidence>
<evidence type="ECO:0000256" key="24">
    <source>
        <dbReference type="SAM" id="MobiDB-lite"/>
    </source>
</evidence>
<comment type="catalytic activity">
    <reaction evidence="23">
        <text>tetradecanoyl-CoA + H2O = tetradecanoate + CoA + H(+)</text>
        <dbReference type="Rhea" id="RHEA:40119"/>
        <dbReference type="ChEBI" id="CHEBI:15377"/>
        <dbReference type="ChEBI" id="CHEBI:15378"/>
        <dbReference type="ChEBI" id="CHEBI:30807"/>
        <dbReference type="ChEBI" id="CHEBI:57287"/>
        <dbReference type="ChEBI" id="CHEBI:57385"/>
    </reaction>
    <physiologicalReaction direction="left-to-right" evidence="23">
        <dbReference type="Rhea" id="RHEA:40120"/>
    </physiologicalReaction>
</comment>
<organism evidence="26 27">
    <name type="scientific">Nocardia acididurans</name>
    <dbReference type="NCBI Taxonomy" id="2802282"/>
    <lineage>
        <taxon>Bacteria</taxon>
        <taxon>Bacillati</taxon>
        <taxon>Actinomycetota</taxon>
        <taxon>Actinomycetes</taxon>
        <taxon>Mycobacteriales</taxon>
        <taxon>Nocardiaceae</taxon>
        <taxon>Nocardia</taxon>
    </lineage>
</organism>
<feature type="domain" description="Thioesterase" evidence="25">
    <location>
        <begin position="131"/>
        <end position="202"/>
    </location>
</feature>
<keyword evidence="6" id="KW-0053">Apoptosis</keyword>
<dbReference type="RefSeq" id="WP_201952794.1">
    <property type="nucleotide sequence ID" value="NZ_JAERRJ010000011.1"/>
</dbReference>
<protein>
    <recommendedName>
        <fullName evidence="17">Acyl-coenzyme A thioesterase THEM4</fullName>
        <ecNumber evidence="16">3.1.2.2</ecNumber>
    </recommendedName>
    <alternativeName>
        <fullName evidence="18">Thioesterase superfamily member 4</fullName>
    </alternativeName>
</protein>
<evidence type="ECO:0000256" key="6">
    <source>
        <dbReference type="ARBA" id="ARBA00022703"/>
    </source>
</evidence>
<evidence type="ECO:0000256" key="21">
    <source>
        <dbReference type="ARBA" id="ARBA00047969"/>
    </source>
</evidence>
<dbReference type="CDD" id="cd03443">
    <property type="entry name" value="PaaI_thioesterase"/>
    <property type="match status" value="1"/>
</dbReference>
<comment type="subcellular location">
    <subcellularLocation>
        <location evidence="3">Cell projection</location>
        <location evidence="3">Ruffle membrane</location>
    </subcellularLocation>
    <subcellularLocation>
        <location evidence="2">Cytoplasm</location>
    </subcellularLocation>
    <subcellularLocation>
        <location evidence="1">Membrane</location>
        <topology evidence="1">Peripheral membrane protein</topology>
    </subcellularLocation>
</comment>
<keyword evidence="10" id="KW-0443">Lipid metabolism</keyword>
<comment type="catalytic activity">
    <reaction evidence="22">
        <text>dodecanoyl-CoA + H2O = dodecanoate + CoA + H(+)</text>
        <dbReference type="Rhea" id="RHEA:30135"/>
        <dbReference type="ChEBI" id="CHEBI:15377"/>
        <dbReference type="ChEBI" id="CHEBI:15378"/>
        <dbReference type="ChEBI" id="CHEBI:18262"/>
        <dbReference type="ChEBI" id="CHEBI:57287"/>
        <dbReference type="ChEBI" id="CHEBI:57375"/>
    </reaction>
    <physiologicalReaction direction="left-to-right" evidence="22">
        <dbReference type="Rhea" id="RHEA:30136"/>
    </physiologicalReaction>
</comment>
<keyword evidence="12" id="KW-0966">Cell projection</keyword>
<comment type="caution">
    <text evidence="26">The sequence shown here is derived from an EMBL/GenBank/DDBJ whole genome shotgun (WGS) entry which is preliminary data.</text>
</comment>
<comment type="catalytic activity">
    <reaction evidence="21">
        <text>decanoyl-CoA + H2O = decanoate + CoA + H(+)</text>
        <dbReference type="Rhea" id="RHEA:40059"/>
        <dbReference type="ChEBI" id="CHEBI:15377"/>
        <dbReference type="ChEBI" id="CHEBI:15378"/>
        <dbReference type="ChEBI" id="CHEBI:27689"/>
        <dbReference type="ChEBI" id="CHEBI:57287"/>
        <dbReference type="ChEBI" id="CHEBI:61430"/>
    </reaction>
    <physiologicalReaction direction="left-to-right" evidence="21">
        <dbReference type="Rhea" id="RHEA:40060"/>
    </physiologicalReaction>
</comment>
<evidence type="ECO:0000256" key="20">
    <source>
        <dbReference type="ARBA" id="ARBA00047734"/>
    </source>
</evidence>